<keyword evidence="9" id="KW-0539">Nucleus</keyword>
<dbReference type="EC" id="3.6.4.13" evidence="3"/>
<dbReference type="Pfam" id="PF00270">
    <property type="entry name" value="DEAD"/>
    <property type="match status" value="1"/>
</dbReference>
<dbReference type="GO" id="GO:0005730">
    <property type="term" value="C:nucleolus"/>
    <property type="evidence" value="ECO:0007669"/>
    <property type="project" value="UniProtKB-SubCell"/>
</dbReference>
<dbReference type="Pfam" id="PF00271">
    <property type="entry name" value="Helicase_C"/>
    <property type="match status" value="1"/>
</dbReference>
<dbReference type="PROSITE" id="PS51192">
    <property type="entry name" value="HELICASE_ATP_BIND_1"/>
    <property type="match status" value="1"/>
</dbReference>
<evidence type="ECO:0000256" key="4">
    <source>
        <dbReference type="ARBA" id="ARBA00022741"/>
    </source>
</evidence>
<dbReference type="InterPro" id="IPR001650">
    <property type="entry name" value="Helicase_C-like"/>
</dbReference>
<evidence type="ECO:0000313" key="19">
    <source>
        <dbReference type="EMBL" id="WFD02255.1"/>
    </source>
</evidence>
<accession>A0AAF0IR46</accession>
<dbReference type="CDD" id="cd18045">
    <property type="entry name" value="DEADc_EIF4AIII_DDX48"/>
    <property type="match status" value="1"/>
</dbReference>
<evidence type="ECO:0000256" key="6">
    <source>
        <dbReference type="ARBA" id="ARBA00022806"/>
    </source>
</evidence>
<evidence type="ECO:0000256" key="8">
    <source>
        <dbReference type="ARBA" id="ARBA00022884"/>
    </source>
</evidence>
<dbReference type="InterPro" id="IPR014014">
    <property type="entry name" value="RNA_helicase_DEAD_Q_motif"/>
</dbReference>
<dbReference type="SUPFAM" id="SSF51445">
    <property type="entry name" value="(Trans)glycosidases"/>
    <property type="match status" value="1"/>
</dbReference>
<dbReference type="CDD" id="cd18787">
    <property type="entry name" value="SF2_C_DEAD"/>
    <property type="match status" value="1"/>
</dbReference>
<feature type="domain" description="Helicase C-terminal" evidence="17">
    <location>
        <begin position="239"/>
        <end position="401"/>
    </location>
</feature>
<dbReference type="AlphaFoldDB" id="A0AAF0IR46"/>
<comment type="subcellular location">
    <subcellularLocation>
        <location evidence="1">Nucleus</location>
        <location evidence="1">Nucleolus</location>
    </subcellularLocation>
</comment>
<dbReference type="InterPro" id="IPR011545">
    <property type="entry name" value="DEAD/DEAH_box_helicase_dom"/>
</dbReference>
<evidence type="ECO:0000256" key="15">
    <source>
        <dbReference type="SAM" id="Phobius"/>
    </source>
</evidence>
<evidence type="ECO:0000256" key="7">
    <source>
        <dbReference type="ARBA" id="ARBA00022840"/>
    </source>
</evidence>
<evidence type="ECO:0000256" key="1">
    <source>
        <dbReference type="ARBA" id="ARBA00004604"/>
    </source>
</evidence>
<dbReference type="PANTHER" id="PTHR47958">
    <property type="entry name" value="ATP-DEPENDENT RNA HELICASE DBP3"/>
    <property type="match status" value="1"/>
</dbReference>
<evidence type="ECO:0000256" key="3">
    <source>
        <dbReference type="ARBA" id="ARBA00012552"/>
    </source>
</evidence>
<dbReference type="Gene3D" id="3.20.20.80">
    <property type="entry name" value="Glycosidases"/>
    <property type="match status" value="1"/>
</dbReference>
<feature type="compositionally biased region" description="Basic and acidic residues" evidence="14">
    <location>
        <begin position="478"/>
        <end position="490"/>
    </location>
</feature>
<keyword evidence="10" id="KW-0326">Glycosidase</keyword>
<keyword evidence="20" id="KW-1185">Reference proteome</keyword>
<keyword evidence="6 19" id="KW-0347">Helicase</keyword>
<evidence type="ECO:0000256" key="14">
    <source>
        <dbReference type="SAM" id="MobiDB-lite"/>
    </source>
</evidence>
<dbReference type="InterPro" id="IPR027417">
    <property type="entry name" value="P-loop_NTPase"/>
</dbReference>
<dbReference type="SUPFAM" id="SSF52540">
    <property type="entry name" value="P-loop containing nucleoside triphosphate hydrolases"/>
    <property type="match status" value="2"/>
</dbReference>
<feature type="domain" description="DEAD-box RNA helicase Q" evidence="18">
    <location>
        <begin position="27"/>
        <end position="55"/>
    </location>
</feature>
<dbReference type="Gene3D" id="3.40.50.300">
    <property type="entry name" value="P-loop containing nucleotide triphosphate hydrolases"/>
    <property type="match status" value="2"/>
</dbReference>
<dbReference type="PROSITE" id="PS51194">
    <property type="entry name" value="HELICASE_CTER"/>
    <property type="match status" value="1"/>
</dbReference>
<keyword evidence="15" id="KW-0472">Membrane</keyword>
<reference evidence="19" key="1">
    <citation type="submission" date="2023-03" db="EMBL/GenBank/DDBJ databases">
        <title>Mating type loci evolution in Malassezia.</title>
        <authorList>
            <person name="Coelho M.A."/>
        </authorList>
    </citation>
    <scope>NUCLEOTIDE SEQUENCE</scope>
    <source>
        <strain evidence="19">CBS 7876</strain>
    </source>
</reference>
<dbReference type="SMART" id="SM00490">
    <property type="entry name" value="HELICc"/>
    <property type="match status" value="1"/>
</dbReference>
<evidence type="ECO:0000259" key="17">
    <source>
        <dbReference type="PROSITE" id="PS51194"/>
    </source>
</evidence>
<dbReference type="GO" id="GO:0000272">
    <property type="term" value="P:polysaccharide catabolic process"/>
    <property type="evidence" value="ECO:0007669"/>
    <property type="project" value="InterPro"/>
</dbReference>
<sequence length="1082" mass="120358">MAVRAPLTQDVHTNLAFESSEEVTVAPSFDALGLRDDLLRGIYAYNFEKPSAIQQRAILPIIRGRDVIAQAQSGTGKTATFAISMLQTIDTALRDTQALVLSPTRELATQIQSVVLALGDYMNVQCHACIGGTSVGEDIRKLEYGQHIVSGTPGRVFDMIRRRHLRTKNIKMLILDESDELLNMGFKDQIYDIYRYLPPATQVVLLSATLPNDVLEMTTKFMTDPVRILVKRDELTLEGIKQFFVAVEREEWKFDTLCDLYDTLTITQAVIFCNTRRKVDWLTDRMRENNFQISSMHGEMQQRERDAIMNEFRQGSSRVLITTDVWARGIDVQNVSLVINYDLPTNRENYIHRIGRSGRFGRKGVAINFVTVDDVKILRDIEQYYSGEAPQTAHLPTADGLEPPTTTVLADSAPAQPEDLASPFEDTNHASGSPSAQSPRWAYGRGDNAVPLRQGPYLDSGDAVRSTGHRQSLVADSEGSHAFESAHEDPFNDAQTSAPPHTALFMSPAAGSQTSVDDTTGALPRSESQMPAYTRQRDSVATSTGGTAAAREAAVAAGYSSPRTRAAPVLSPSQHFNTYDTPPLEAEREMPPPHESGVSEKAAYDPEATKGTSGGLLSGWRKWALIAALAIVALAIGLGVGLGVGLNKGSHHTSHLHKGKTETAQTNVAAPDTTTPPDLKPLPPWNWTDTKNKVYGVNIGGQFLLERWLFEDWMTQVGGPEAWDEWSLSEKLGEDKMRDTLNEHMSTWFVESHMDEFKKAGINMIRIPIGYWPFLSTAETQEPYVNASHLDYLTLALNWAWKRSMYVVLDLHGLPGSQNGDQSSGHNMSLHSGGNNDVPWYQDKYQNLSKTAVTNMLDWIDKHPARSIVCGVTTVNEPQTDGGNKTRASILKDFYRWSIETTKKYKMPVVLHHGFIPHPYKYWEDFMSDQDPNMVIFDDHPYPAWFQNPNPTDEDKIKKNICDLGDEGKDFPVPVVMGEWSGVNNVNKSDVTTEYLNTQVNTYGWSAGSMFFNFRVNTTENPVLGPPAIIARTYSLLDLLPPDNPVGQFPIYNGSVPVHDFTSSLKPSCGSTPTYPWMEKEK</sequence>
<dbReference type="InterPro" id="IPR001547">
    <property type="entry name" value="Glyco_hydro_5"/>
</dbReference>
<dbReference type="FunFam" id="3.40.50.300:FF:000498">
    <property type="entry name" value="Eukaryotic initiation factor 4A-III"/>
    <property type="match status" value="1"/>
</dbReference>
<keyword evidence="4" id="KW-0547">Nucleotide-binding</keyword>
<comment type="similarity">
    <text evidence="11">Belongs to the DEAD box helicase family. DDX48/FAL1 subfamily.</text>
</comment>
<feature type="compositionally biased region" description="Polar residues" evidence="14">
    <location>
        <begin position="429"/>
        <end position="438"/>
    </location>
</feature>
<dbReference type="SMART" id="SM00487">
    <property type="entry name" value="DEXDc"/>
    <property type="match status" value="1"/>
</dbReference>
<dbReference type="InterPro" id="IPR017853">
    <property type="entry name" value="GH"/>
</dbReference>
<dbReference type="FunFam" id="3.40.50.300:FF:000031">
    <property type="entry name" value="Eukaryotic initiation factor 4A-III"/>
    <property type="match status" value="1"/>
</dbReference>
<evidence type="ECO:0000256" key="5">
    <source>
        <dbReference type="ARBA" id="ARBA00022801"/>
    </source>
</evidence>
<gene>
    <name evidence="19" type="primary">FAL1</name>
    <name evidence="19" type="ORF">MOBT1_000936</name>
</gene>
<comment type="similarity">
    <text evidence="2">Belongs to the glycosyl hydrolase 5 (cellulase A) family.</text>
</comment>
<dbReference type="GO" id="GO:0003723">
    <property type="term" value="F:RNA binding"/>
    <property type="evidence" value="ECO:0007669"/>
    <property type="project" value="UniProtKB-KW"/>
</dbReference>
<proteinExistence type="inferred from homology"/>
<keyword evidence="5 19" id="KW-0378">Hydrolase</keyword>
<dbReference type="Pfam" id="PF00150">
    <property type="entry name" value="Cellulase"/>
    <property type="match status" value="1"/>
</dbReference>
<dbReference type="GO" id="GO:0004553">
    <property type="term" value="F:hydrolase activity, hydrolyzing O-glycosyl compounds"/>
    <property type="evidence" value="ECO:0007669"/>
    <property type="project" value="InterPro"/>
</dbReference>
<evidence type="ECO:0000256" key="11">
    <source>
        <dbReference type="ARBA" id="ARBA00037945"/>
    </source>
</evidence>
<name>A0AAF0IR46_9BASI</name>
<dbReference type="GO" id="GO:0003724">
    <property type="term" value="F:RNA helicase activity"/>
    <property type="evidence" value="ECO:0007669"/>
    <property type="project" value="UniProtKB-EC"/>
</dbReference>
<dbReference type="PROSITE" id="PS51195">
    <property type="entry name" value="Q_MOTIF"/>
    <property type="match status" value="1"/>
</dbReference>
<evidence type="ECO:0000256" key="9">
    <source>
        <dbReference type="ARBA" id="ARBA00023242"/>
    </source>
</evidence>
<dbReference type="GO" id="GO:0005524">
    <property type="term" value="F:ATP binding"/>
    <property type="evidence" value="ECO:0007669"/>
    <property type="project" value="UniProtKB-KW"/>
</dbReference>
<keyword evidence="8" id="KW-0694">RNA-binding</keyword>
<evidence type="ECO:0000259" key="18">
    <source>
        <dbReference type="PROSITE" id="PS51195"/>
    </source>
</evidence>
<feature type="region of interest" description="Disordered" evidence="14">
    <location>
        <begin position="390"/>
        <end position="547"/>
    </location>
</feature>
<organism evidence="19 20">
    <name type="scientific">Malassezia obtusa</name>
    <dbReference type="NCBI Taxonomy" id="76774"/>
    <lineage>
        <taxon>Eukaryota</taxon>
        <taxon>Fungi</taxon>
        <taxon>Dikarya</taxon>
        <taxon>Basidiomycota</taxon>
        <taxon>Ustilaginomycotina</taxon>
        <taxon>Malasseziomycetes</taxon>
        <taxon>Malasseziales</taxon>
        <taxon>Malasseziaceae</taxon>
        <taxon>Malassezia</taxon>
    </lineage>
</organism>
<feature type="domain" description="Helicase ATP-binding" evidence="16">
    <location>
        <begin position="58"/>
        <end position="228"/>
    </location>
</feature>
<dbReference type="InterPro" id="IPR014001">
    <property type="entry name" value="Helicase_ATP-bd"/>
</dbReference>
<dbReference type="EMBL" id="CP119934">
    <property type="protein sequence ID" value="WFD02255.1"/>
    <property type="molecule type" value="Genomic_DNA"/>
</dbReference>
<evidence type="ECO:0000259" key="16">
    <source>
        <dbReference type="PROSITE" id="PS51192"/>
    </source>
</evidence>
<feature type="short sequence motif" description="Q motif" evidence="13">
    <location>
        <begin position="27"/>
        <end position="55"/>
    </location>
</feature>
<evidence type="ECO:0000256" key="10">
    <source>
        <dbReference type="ARBA" id="ARBA00023295"/>
    </source>
</evidence>
<evidence type="ECO:0000256" key="12">
    <source>
        <dbReference type="ARBA" id="ARBA00047984"/>
    </source>
</evidence>
<evidence type="ECO:0000256" key="13">
    <source>
        <dbReference type="PROSITE-ProRule" id="PRU00552"/>
    </source>
</evidence>
<evidence type="ECO:0000313" key="20">
    <source>
        <dbReference type="Proteomes" id="UP001214603"/>
    </source>
</evidence>
<evidence type="ECO:0000256" key="2">
    <source>
        <dbReference type="ARBA" id="ARBA00005641"/>
    </source>
</evidence>
<comment type="catalytic activity">
    <reaction evidence="12">
        <text>ATP + H2O = ADP + phosphate + H(+)</text>
        <dbReference type="Rhea" id="RHEA:13065"/>
        <dbReference type="ChEBI" id="CHEBI:15377"/>
        <dbReference type="ChEBI" id="CHEBI:15378"/>
        <dbReference type="ChEBI" id="CHEBI:30616"/>
        <dbReference type="ChEBI" id="CHEBI:43474"/>
        <dbReference type="ChEBI" id="CHEBI:456216"/>
        <dbReference type="EC" id="3.6.4.13"/>
    </reaction>
</comment>
<feature type="transmembrane region" description="Helical" evidence="15">
    <location>
        <begin position="623"/>
        <end position="646"/>
    </location>
</feature>
<protein>
    <recommendedName>
        <fullName evidence="3">RNA helicase</fullName>
        <ecNumber evidence="3">3.6.4.13</ecNumber>
    </recommendedName>
</protein>
<keyword evidence="15" id="KW-0812">Transmembrane</keyword>
<keyword evidence="7" id="KW-0067">ATP-binding</keyword>
<feature type="region of interest" description="Disordered" evidence="14">
    <location>
        <begin position="583"/>
        <end position="612"/>
    </location>
</feature>
<dbReference type="Proteomes" id="UP001214603">
    <property type="component" value="Chromosome 1"/>
</dbReference>
<keyword evidence="15" id="KW-1133">Transmembrane helix</keyword>